<sequence>MANVSVVGEWKLLYNRYYRKPELYPMPWKHVDLARTKVVVAPFGGPVVVISDDSMIVQLHAESALRKLRLFSSSGDRLFSSSGDLTSL</sequence>
<dbReference type="PANTHER" id="PTHR12811">
    <property type="entry name" value="VACUOLAR PROTEIN SORTING VPS16"/>
    <property type="match status" value="1"/>
</dbReference>
<accession>A0A8T0L0L8</accession>
<dbReference type="GO" id="GO:0005768">
    <property type="term" value="C:endosome"/>
    <property type="evidence" value="ECO:0007669"/>
    <property type="project" value="TreeGrafter"/>
</dbReference>
<gene>
    <name evidence="2" type="ORF">HKW66_Vig0049920</name>
</gene>
<dbReference type="Proteomes" id="UP000743370">
    <property type="component" value="Unassembled WGS sequence"/>
</dbReference>
<dbReference type="Pfam" id="PF04841">
    <property type="entry name" value="Vps16_N"/>
    <property type="match status" value="1"/>
</dbReference>
<feature type="domain" description="Vps16 N-terminal" evidence="1">
    <location>
        <begin position="8"/>
        <end position="78"/>
    </location>
</feature>
<name>A0A8T0L0L8_PHAAN</name>
<dbReference type="GO" id="GO:0006886">
    <property type="term" value="P:intracellular protein transport"/>
    <property type="evidence" value="ECO:0007669"/>
    <property type="project" value="InterPro"/>
</dbReference>
<evidence type="ECO:0000313" key="3">
    <source>
        <dbReference type="Proteomes" id="UP000743370"/>
    </source>
</evidence>
<dbReference type="GO" id="GO:0042144">
    <property type="term" value="P:vacuole fusion, non-autophagic"/>
    <property type="evidence" value="ECO:0007669"/>
    <property type="project" value="TreeGrafter"/>
</dbReference>
<protein>
    <submittedName>
        <fullName evidence="2">Protein VACUOLELESS1 Vacuolar protein</fullName>
    </submittedName>
</protein>
<dbReference type="EMBL" id="JABFOF010000002">
    <property type="protein sequence ID" value="KAG2405737.1"/>
    <property type="molecule type" value="Genomic_DNA"/>
</dbReference>
<dbReference type="GO" id="GO:0030897">
    <property type="term" value="C:HOPS complex"/>
    <property type="evidence" value="ECO:0007669"/>
    <property type="project" value="TreeGrafter"/>
</dbReference>
<proteinExistence type="predicted"/>
<dbReference type="GO" id="GO:0005765">
    <property type="term" value="C:lysosomal membrane"/>
    <property type="evidence" value="ECO:0007669"/>
    <property type="project" value="TreeGrafter"/>
</dbReference>
<evidence type="ECO:0000313" key="2">
    <source>
        <dbReference type="EMBL" id="KAG2405737.1"/>
    </source>
</evidence>
<dbReference type="AlphaFoldDB" id="A0A8T0L0L8"/>
<evidence type="ECO:0000259" key="1">
    <source>
        <dbReference type="Pfam" id="PF04841"/>
    </source>
</evidence>
<dbReference type="PANTHER" id="PTHR12811:SF0">
    <property type="entry name" value="VACUOLAR PROTEIN SORTING-ASSOCIATED PROTEIN 16 HOMOLOG"/>
    <property type="match status" value="1"/>
</dbReference>
<dbReference type="InterPro" id="IPR006926">
    <property type="entry name" value="Vps16_N"/>
</dbReference>
<reference evidence="2 3" key="1">
    <citation type="submission" date="2020-05" db="EMBL/GenBank/DDBJ databases">
        <title>Vigna angularis (adzuki bean) Var. LongXiaoDou No. 4 denovo assembly.</title>
        <authorList>
            <person name="Xiang H."/>
        </authorList>
    </citation>
    <scope>NUCLEOTIDE SEQUENCE [LARGE SCALE GENOMIC DNA]</scope>
    <source>
        <tissue evidence="2">Leaf</tissue>
    </source>
</reference>
<dbReference type="GO" id="GO:0003779">
    <property type="term" value="F:actin binding"/>
    <property type="evidence" value="ECO:0007669"/>
    <property type="project" value="TreeGrafter"/>
</dbReference>
<organism evidence="2 3">
    <name type="scientific">Phaseolus angularis</name>
    <name type="common">Azuki bean</name>
    <name type="synonym">Vigna angularis</name>
    <dbReference type="NCBI Taxonomy" id="3914"/>
    <lineage>
        <taxon>Eukaryota</taxon>
        <taxon>Viridiplantae</taxon>
        <taxon>Streptophyta</taxon>
        <taxon>Embryophyta</taxon>
        <taxon>Tracheophyta</taxon>
        <taxon>Spermatophyta</taxon>
        <taxon>Magnoliopsida</taxon>
        <taxon>eudicotyledons</taxon>
        <taxon>Gunneridae</taxon>
        <taxon>Pentapetalae</taxon>
        <taxon>rosids</taxon>
        <taxon>fabids</taxon>
        <taxon>Fabales</taxon>
        <taxon>Fabaceae</taxon>
        <taxon>Papilionoideae</taxon>
        <taxon>50 kb inversion clade</taxon>
        <taxon>NPAAA clade</taxon>
        <taxon>indigoferoid/millettioid clade</taxon>
        <taxon>Phaseoleae</taxon>
        <taxon>Vigna</taxon>
    </lineage>
</organism>
<dbReference type="InterPro" id="IPR016534">
    <property type="entry name" value="VPS16"/>
</dbReference>
<comment type="caution">
    <text evidence="2">The sequence shown here is derived from an EMBL/GenBank/DDBJ whole genome shotgun (WGS) entry which is preliminary data.</text>
</comment>
<dbReference type="GO" id="GO:0016197">
    <property type="term" value="P:endosomal transport"/>
    <property type="evidence" value="ECO:0007669"/>
    <property type="project" value="TreeGrafter"/>
</dbReference>